<accession>A0A6A3JJU3</accession>
<reference evidence="1 2" key="1">
    <citation type="submission" date="2018-09" db="EMBL/GenBank/DDBJ databases">
        <title>Genomic investigation of the strawberry pathogen Phytophthora fragariae indicates pathogenicity is determined by transcriptional variation in three key races.</title>
        <authorList>
            <person name="Adams T.M."/>
            <person name="Armitage A.D."/>
            <person name="Sobczyk M.K."/>
            <person name="Bates H.J."/>
            <person name="Dunwell J.M."/>
            <person name="Nellist C.F."/>
            <person name="Harrison R.J."/>
        </authorList>
    </citation>
    <scope>NUCLEOTIDE SEQUENCE [LARGE SCALE GENOMIC DNA]</scope>
    <source>
        <strain evidence="1 2">SCRP249</strain>
    </source>
</reference>
<sequence>MPKVERALFSSWIGSRRWCISSLIAVGHPTVPCGSTLGGDEDDVNDMTSAAHEPVTLNSVTRSKTKKALATPNTAASPLEAQTARTLIAPGNADLPTTRRRLRRVLSITPPFRSSSCNGNR</sequence>
<evidence type="ECO:0000313" key="2">
    <source>
        <dbReference type="Proteomes" id="UP000429607"/>
    </source>
</evidence>
<comment type="caution">
    <text evidence="1">The sequence shown here is derived from an EMBL/GenBank/DDBJ whole genome shotgun (WGS) entry which is preliminary data.</text>
</comment>
<evidence type="ECO:0000313" key="1">
    <source>
        <dbReference type="EMBL" id="KAE8994891.1"/>
    </source>
</evidence>
<dbReference type="Proteomes" id="UP000429607">
    <property type="component" value="Unassembled WGS sequence"/>
</dbReference>
<protein>
    <submittedName>
        <fullName evidence="1">Uncharacterized protein</fullName>
    </submittedName>
</protein>
<dbReference type="EMBL" id="QXFV01001980">
    <property type="protein sequence ID" value="KAE8994891.1"/>
    <property type="molecule type" value="Genomic_DNA"/>
</dbReference>
<organism evidence="1 2">
    <name type="scientific">Phytophthora rubi</name>
    <dbReference type="NCBI Taxonomy" id="129364"/>
    <lineage>
        <taxon>Eukaryota</taxon>
        <taxon>Sar</taxon>
        <taxon>Stramenopiles</taxon>
        <taxon>Oomycota</taxon>
        <taxon>Peronosporomycetes</taxon>
        <taxon>Peronosporales</taxon>
        <taxon>Peronosporaceae</taxon>
        <taxon>Phytophthora</taxon>
    </lineage>
</organism>
<proteinExistence type="predicted"/>
<gene>
    <name evidence="1" type="ORF">PR001_g20273</name>
</gene>
<name>A0A6A3JJU3_9STRA</name>
<dbReference type="AlphaFoldDB" id="A0A6A3JJU3"/>